<feature type="coiled-coil region" evidence="7">
    <location>
        <begin position="185"/>
        <end position="215"/>
    </location>
</feature>
<keyword evidence="8" id="KW-1133">Transmembrane helix</keyword>
<evidence type="ECO:0000256" key="8">
    <source>
        <dbReference type="SAM" id="Phobius"/>
    </source>
</evidence>
<keyword evidence="4" id="KW-0808">Transferase</keyword>
<dbReference type="SUPFAM" id="SSF52172">
    <property type="entry name" value="CheY-like"/>
    <property type="match status" value="1"/>
</dbReference>
<evidence type="ECO:0000256" key="4">
    <source>
        <dbReference type="ARBA" id="ARBA00022679"/>
    </source>
</evidence>
<dbReference type="SUPFAM" id="SSF55874">
    <property type="entry name" value="ATPase domain of HSP90 chaperone/DNA topoisomerase II/histidine kinase"/>
    <property type="match status" value="1"/>
</dbReference>
<dbReference type="InterPro" id="IPR001789">
    <property type="entry name" value="Sig_transdc_resp-reg_receiver"/>
</dbReference>
<dbReference type="Gene3D" id="1.10.287.130">
    <property type="match status" value="1"/>
</dbReference>
<dbReference type="PROSITE" id="PS50109">
    <property type="entry name" value="HIS_KIN"/>
    <property type="match status" value="1"/>
</dbReference>
<dbReference type="PRINTS" id="PR00344">
    <property type="entry name" value="BCTRLSENSOR"/>
</dbReference>
<dbReference type="InterPro" id="IPR011006">
    <property type="entry name" value="CheY-like_superfamily"/>
</dbReference>
<dbReference type="Proteomes" id="UP001501352">
    <property type="component" value="Unassembled WGS sequence"/>
</dbReference>
<comment type="caution">
    <text evidence="11">The sequence shown here is derived from an EMBL/GenBank/DDBJ whole genome shotgun (WGS) entry which is preliminary data.</text>
</comment>
<dbReference type="EC" id="2.7.13.3" evidence="2"/>
<dbReference type="Pfam" id="PF00512">
    <property type="entry name" value="HisKA"/>
    <property type="match status" value="1"/>
</dbReference>
<dbReference type="PANTHER" id="PTHR43047">
    <property type="entry name" value="TWO-COMPONENT HISTIDINE PROTEIN KINASE"/>
    <property type="match status" value="1"/>
</dbReference>
<evidence type="ECO:0000256" key="6">
    <source>
        <dbReference type="PROSITE-ProRule" id="PRU00169"/>
    </source>
</evidence>
<keyword evidence="7" id="KW-0175">Coiled coil</keyword>
<evidence type="ECO:0000256" key="3">
    <source>
        <dbReference type="ARBA" id="ARBA00022553"/>
    </source>
</evidence>
<protein>
    <recommendedName>
        <fullName evidence="2">histidine kinase</fullName>
        <ecNumber evidence="2">2.7.13.3</ecNumber>
    </recommendedName>
</protein>
<keyword evidence="5" id="KW-0418">Kinase</keyword>
<dbReference type="Pfam" id="PF02518">
    <property type="entry name" value="HATPase_c"/>
    <property type="match status" value="1"/>
</dbReference>
<dbReference type="SUPFAM" id="SSF47384">
    <property type="entry name" value="Homodimeric domain of signal transducing histidine kinase"/>
    <property type="match status" value="1"/>
</dbReference>
<dbReference type="SMART" id="SM00448">
    <property type="entry name" value="REC"/>
    <property type="match status" value="1"/>
</dbReference>
<feature type="modified residue" description="4-aspartylphosphate" evidence="6">
    <location>
        <position position="509"/>
    </location>
</feature>
<keyword evidence="12" id="KW-1185">Reference proteome</keyword>
<proteinExistence type="predicted"/>
<evidence type="ECO:0000259" key="9">
    <source>
        <dbReference type="PROSITE" id="PS50109"/>
    </source>
</evidence>
<keyword evidence="3 6" id="KW-0597">Phosphoprotein</keyword>
<keyword evidence="8" id="KW-0812">Transmembrane</keyword>
<feature type="transmembrane region" description="Helical" evidence="8">
    <location>
        <begin position="19"/>
        <end position="35"/>
    </location>
</feature>
<dbReference type="Gene3D" id="3.30.565.10">
    <property type="entry name" value="Histidine kinase-like ATPase, C-terminal domain"/>
    <property type="match status" value="1"/>
</dbReference>
<dbReference type="SMART" id="SM00387">
    <property type="entry name" value="HATPase_c"/>
    <property type="match status" value="1"/>
</dbReference>
<dbReference type="InterPro" id="IPR003594">
    <property type="entry name" value="HATPase_dom"/>
</dbReference>
<gene>
    <name evidence="11" type="ORF">GCM10009422_16660</name>
</gene>
<accession>A0ABN1GWD6</accession>
<sequence>MIENAEHVRAYAGRYRDMFPIRLLSVAGIALLALWLMDWTWAANFAVFQFGLYALLWREVEVARKAPERPGAWARMKWRTEAVTAGVASHTSLFVVFAWMARPDLLPHIMMLTAGNLMVGALQVHLSRASFVAAVIPPSLAIGTIAVHEVGDNAGLLTATAVFVLGVIGAAWRQALSDRETVELYVDLSERSEELRTALDEARAEREAAEQANRAKSRFLAMISHEVRTPLNVILGIVEVLRRKKRPAAEAALVDDMGDAGGMLLRLLNGALDLSRIESGQSDAVLAPTDVRAQLAAIGRVWRLRVEELGLTLEIDCEGAAEDFVVRTDAGRVEQVIINFLSNALKLTPAGTIRITGRALPVEADGVRLRFEVADQGPGVPEDQRERIFQPFEQLAEGRAAGGAGLGLAICRANVEGLGGEIGVTGAPGGGALFWFEIPAERVDGVEEAATGAAPVRPLSVLAAEDHEANRKLLRLLLEQFGAEVTLVENGAEAVKAARDDGFDLLLMDVMMPVMDGVEALAVIRTEEADRGRPRLPVWMLTANVFDEDVARYIASGADGVLRKPIEIAALHGVLSTVGDA</sequence>
<dbReference type="CDD" id="cd00082">
    <property type="entry name" value="HisKA"/>
    <property type="match status" value="1"/>
</dbReference>
<dbReference type="PANTHER" id="PTHR43047:SF72">
    <property type="entry name" value="OSMOSENSING HISTIDINE PROTEIN KINASE SLN1"/>
    <property type="match status" value="1"/>
</dbReference>
<keyword evidence="8" id="KW-0472">Membrane</keyword>
<dbReference type="InterPro" id="IPR005467">
    <property type="entry name" value="His_kinase_dom"/>
</dbReference>
<evidence type="ECO:0000313" key="11">
    <source>
        <dbReference type="EMBL" id="GAA0621556.1"/>
    </source>
</evidence>
<dbReference type="InterPro" id="IPR004358">
    <property type="entry name" value="Sig_transdc_His_kin-like_C"/>
</dbReference>
<evidence type="ECO:0000256" key="5">
    <source>
        <dbReference type="ARBA" id="ARBA00022777"/>
    </source>
</evidence>
<dbReference type="InterPro" id="IPR003661">
    <property type="entry name" value="HisK_dim/P_dom"/>
</dbReference>
<organism evidence="11 12">
    <name type="scientific">Brevundimonas kwangchunensis</name>
    <dbReference type="NCBI Taxonomy" id="322163"/>
    <lineage>
        <taxon>Bacteria</taxon>
        <taxon>Pseudomonadati</taxon>
        <taxon>Pseudomonadota</taxon>
        <taxon>Alphaproteobacteria</taxon>
        <taxon>Caulobacterales</taxon>
        <taxon>Caulobacteraceae</taxon>
        <taxon>Brevundimonas</taxon>
    </lineage>
</organism>
<reference evidence="11 12" key="1">
    <citation type="journal article" date="2019" name="Int. J. Syst. Evol. Microbiol.">
        <title>The Global Catalogue of Microorganisms (GCM) 10K type strain sequencing project: providing services to taxonomists for standard genome sequencing and annotation.</title>
        <authorList>
            <consortium name="The Broad Institute Genomics Platform"/>
            <consortium name="The Broad Institute Genome Sequencing Center for Infectious Disease"/>
            <person name="Wu L."/>
            <person name="Ma J."/>
        </authorList>
    </citation>
    <scope>NUCLEOTIDE SEQUENCE [LARGE SCALE GENOMIC DNA]</scope>
    <source>
        <strain evidence="11 12">JCM 12928</strain>
    </source>
</reference>
<dbReference type="PROSITE" id="PS50110">
    <property type="entry name" value="RESPONSE_REGULATORY"/>
    <property type="match status" value="1"/>
</dbReference>
<dbReference type="SMART" id="SM00388">
    <property type="entry name" value="HisKA"/>
    <property type="match status" value="1"/>
</dbReference>
<dbReference type="Gene3D" id="3.40.50.2300">
    <property type="match status" value="1"/>
</dbReference>
<evidence type="ECO:0000256" key="7">
    <source>
        <dbReference type="SAM" id="Coils"/>
    </source>
</evidence>
<dbReference type="InterPro" id="IPR036097">
    <property type="entry name" value="HisK_dim/P_sf"/>
</dbReference>
<feature type="domain" description="Response regulatory" evidence="10">
    <location>
        <begin position="460"/>
        <end position="579"/>
    </location>
</feature>
<dbReference type="Pfam" id="PF00072">
    <property type="entry name" value="Response_reg"/>
    <property type="match status" value="1"/>
</dbReference>
<evidence type="ECO:0000256" key="1">
    <source>
        <dbReference type="ARBA" id="ARBA00000085"/>
    </source>
</evidence>
<evidence type="ECO:0000259" key="10">
    <source>
        <dbReference type="PROSITE" id="PS50110"/>
    </source>
</evidence>
<feature type="domain" description="Histidine kinase" evidence="9">
    <location>
        <begin position="222"/>
        <end position="442"/>
    </location>
</feature>
<dbReference type="EMBL" id="BAAAGA010000004">
    <property type="protein sequence ID" value="GAA0621556.1"/>
    <property type="molecule type" value="Genomic_DNA"/>
</dbReference>
<dbReference type="InterPro" id="IPR036890">
    <property type="entry name" value="HATPase_C_sf"/>
</dbReference>
<evidence type="ECO:0000256" key="2">
    <source>
        <dbReference type="ARBA" id="ARBA00012438"/>
    </source>
</evidence>
<name>A0ABN1GWD6_9CAUL</name>
<evidence type="ECO:0000313" key="12">
    <source>
        <dbReference type="Proteomes" id="UP001501352"/>
    </source>
</evidence>
<comment type="catalytic activity">
    <reaction evidence="1">
        <text>ATP + protein L-histidine = ADP + protein N-phospho-L-histidine.</text>
        <dbReference type="EC" id="2.7.13.3"/>
    </reaction>
</comment>
<dbReference type="CDD" id="cd17546">
    <property type="entry name" value="REC_hyHK_CKI1_RcsC-like"/>
    <property type="match status" value="1"/>
</dbReference>